<dbReference type="EMBL" id="CATIWC010000937">
    <property type="protein sequence ID" value="CAI8583697.1"/>
    <property type="molecule type" value="Genomic_DNA"/>
</dbReference>
<feature type="chain" id="PRO_5043471657" evidence="1">
    <location>
        <begin position="18"/>
        <end position="98"/>
    </location>
</feature>
<evidence type="ECO:0000256" key="1">
    <source>
        <dbReference type="SAM" id="SignalP"/>
    </source>
</evidence>
<organism evidence="2 3">
    <name type="scientific">Vicia faba</name>
    <name type="common">Broad bean</name>
    <name type="synonym">Faba vulgaris</name>
    <dbReference type="NCBI Taxonomy" id="3906"/>
    <lineage>
        <taxon>Eukaryota</taxon>
        <taxon>Viridiplantae</taxon>
        <taxon>Streptophyta</taxon>
        <taxon>Embryophyta</taxon>
        <taxon>Tracheophyta</taxon>
        <taxon>Spermatophyta</taxon>
        <taxon>Magnoliopsida</taxon>
        <taxon>eudicotyledons</taxon>
        <taxon>Gunneridae</taxon>
        <taxon>Pentapetalae</taxon>
        <taxon>rosids</taxon>
        <taxon>fabids</taxon>
        <taxon>Fabales</taxon>
        <taxon>Fabaceae</taxon>
        <taxon>Papilionoideae</taxon>
        <taxon>50 kb inversion clade</taxon>
        <taxon>NPAAA clade</taxon>
        <taxon>Hologalegina</taxon>
        <taxon>IRL clade</taxon>
        <taxon>Fabeae</taxon>
        <taxon>Vicia</taxon>
    </lineage>
</organism>
<name>A0AAV0YHX8_VICFA</name>
<comment type="caution">
    <text evidence="2">The sequence shown here is derived from an EMBL/GenBank/DDBJ whole genome shotgun (WGS) entry which is preliminary data.</text>
</comment>
<accession>A0AAV0YHX8</accession>
<feature type="signal peptide" evidence="1">
    <location>
        <begin position="1"/>
        <end position="17"/>
    </location>
</feature>
<keyword evidence="1" id="KW-0732">Signal</keyword>
<dbReference type="AlphaFoldDB" id="A0AAV0YHX8"/>
<evidence type="ECO:0000313" key="3">
    <source>
        <dbReference type="Proteomes" id="UP001157006"/>
    </source>
</evidence>
<evidence type="ECO:0000313" key="2">
    <source>
        <dbReference type="EMBL" id="CAI8583697.1"/>
    </source>
</evidence>
<protein>
    <submittedName>
        <fullName evidence="2">Uncharacterized protein</fullName>
    </submittedName>
</protein>
<sequence>MVELVPFLVLVQAQAQALNLDAVGNKGDEKERLGLGIDSVYEKSFVHRLLLAHLEHGGEGAVGCVDDDKEDGDLFWEDPDSDPYCVYLLPAFNTTLLY</sequence>
<proteinExistence type="predicted"/>
<reference evidence="2 3" key="1">
    <citation type="submission" date="2023-01" db="EMBL/GenBank/DDBJ databases">
        <authorList>
            <person name="Kreplak J."/>
        </authorList>
    </citation>
    <scope>NUCLEOTIDE SEQUENCE [LARGE SCALE GENOMIC DNA]</scope>
</reference>
<keyword evidence="3" id="KW-1185">Reference proteome</keyword>
<gene>
    <name evidence="2" type="ORF">VFH_U039040</name>
</gene>
<dbReference type="Proteomes" id="UP001157006">
    <property type="component" value="Unassembled WGS sequence"/>
</dbReference>